<reference evidence="7" key="1">
    <citation type="submission" date="2023-06" db="EMBL/GenBank/DDBJ databases">
        <title>Genomic of Agaribacillus aureum.</title>
        <authorList>
            <person name="Wang G."/>
        </authorList>
    </citation>
    <scope>NUCLEOTIDE SEQUENCE</scope>
    <source>
        <strain evidence="7">BMA12</strain>
    </source>
</reference>
<dbReference type="PANTHER" id="PTHR43133:SF46">
    <property type="entry name" value="RNA POLYMERASE SIGMA-70 FACTOR ECF SUBFAMILY"/>
    <property type="match status" value="1"/>
</dbReference>
<dbReference type="InterPro" id="IPR007627">
    <property type="entry name" value="RNA_pol_sigma70_r2"/>
</dbReference>
<dbReference type="InterPro" id="IPR013249">
    <property type="entry name" value="RNA_pol_sigma70_r4_t2"/>
</dbReference>
<dbReference type="EMBL" id="JAUJEB010000001">
    <property type="protein sequence ID" value="MDN5210851.1"/>
    <property type="molecule type" value="Genomic_DNA"/>
</dbReference>
<dbReference type="Pfam" id="PF08281">
    <property type="entry name" value="Sigma70_r4_2"/>
    <property type="match status" value="1"/>
</dbReference>
<dbReference type="InterPro" id="IPR013325">
    <property type="entry name" value="RNA_pol_sigma_r2"/>
</dbReference>
<evidence type="ECO:0000256" key="4">
    <source>
        <dbReference type="ARBA" id="ARBA00023163"/>
    </source>
</evidence>
<dbReference type="SUPFAM" id="SSF88946">
    <property type="entry name" value="Sigma2 domain of RNA polymerase sigma factors"/>
    <property type="match status" value="1"/>
</dbReference>
<dbReference type="RefSeq" id="WP_346756191.1">
    <property type="nucleotide sequence ID" value="NZ_JAUJEB010000001.1"/>
</dbReference>
<evidence type="ECO:0000256" key="1">
    <source>
        <dbReference type="ARBA" id="ARBA00010641"/>
    </source>
</evidence>
<organism evidence="7 8">
    <name type="scientific">Agaribacillus aureus</name>
    <dbReference type="NCBI Taxonomy" id="3051825"/>
    <lineage>
        <taxon>Bacteria</taxon>
        <taxon>Pseudomonadati</taxon>
        <taxon>Bacteroidota</taxon>
        <taxon>Cytophagia</taxon>
        <taxon>Cytophagales</taxon>
        <taxon>Splendidivirgaceae</taxon>
        <taxon>Agaribacillus</taxon>
    </lineage>
</organism>
<comment type="similarity">
    <text evidence="1">Belongs to the sigma-70 factor family. ECF subfamily.</text>
</comment>
<gene>
    <name evidence="7" type="ORF">QQ020_02290</name>
</gene>
<feature type="domain" description="RNA polymerase sigma factor 70 region 4 type 2" evidence="6">
    <location>
        <begin position="121"/>
        <end position="171"/>
    </location>
</feature>
<dbReference type="NCBIfam" id="TIGR02937">
    <property type="entry name" value="sigma70-ECF"/>
    <property type="match status" value="1"/>
</dbReference>
<evidence type="ECO:0000259" key="6">
    <source>
        <dbReference type="Pfam" id="PF08281"/>
    </source>
</evidence>
<dbReference type="Gene3D" id="1.10.1740.10">
    <property type="match status" value="1"/>
</dbReference>
<dbReference type="PANTHER" id="PTHR43133">
    <property type="entry name" value="RNA POLYMERASE ECF-TYPE SIGMA FACTO"/>
    <property type="match status" value="1"/>
</dbReference>
<protein>
    <submittedName>
        <fullName evidence="7">RNA polymerase sigma-70 factor</fullName>
    </submittedName>
</protein>
<evidence type="ECO:0000313" key="8">
    <source>
        <dbReference type="Proteomes" id="UP001172083"/>
    </source>
</evidence>
<proteinExistence type="inferred from homology"/>
<feature type="domain" description="RNA polymerase sigma-70 region 2" evidence="5">
    <location>
        <begin position="25"/>
        <end position="90"/>
    </location>
</feature>
<evidence type="ECO:0000256" key="2">
    <source>
        <dbReference type="ARBA" id="ARBA00023015"/>
    </source>
</evidence>
<dbReference type="Pfam" id="PF04542">
    <property type="entry name" value="Sigma70_r2"/>
    <property type="match status" value="1"/>
</dbReference>
<dbReference type="InterPro" id="IPR036388">
    <property type="entry name" value="WH-like_DNA-bd_sf"/>
</dbReference>
<dbReference type="Gene3D" id="1.10.10.10">
    <property type="entry name" value="Winged helix-like DNA-binding domain superfamily/Winged helix DNA-binding domain"/>
    <property type="match status" value="1"/>
</dbReference>
<keyword evidence="8" id="KW-1185">Reference proteome</keyword>
<sequence>MDPVNNFADDAREVSATKQLFQSYYDNYWDRLVSFSARFVKDKNLAEDIVQEVFQSFWLKLESLNDRESLVSYLYRSTRNRTINAIKRNSQQIFEHALSISDEHPLKETLSDRMTENELRTALHSAIRQLPHRRRVIFKMKVFQRYSNREIAIRLSITVPTVKSQFTKALAFVRSSLAPYL</sequence>
<dbReference type="NCBIfam" id="TIGR02985">
    <property type="entry name" value="Sig70_bacteroi1"/>
    <property type="match status" value="1"/>
</dbReference>
<dbReference type="Proteomes" id="UP001172083">
    <property type="component" value="Unassembled WGS sequence"/>
</dbReference>
<keyword evidence="3" id="KW-0731">Sigma factor</keyword>
<dbReference type="InterPro" id="IPR014284">
    <property type="entry name" value="RNA_pol_sigma-70_dom"/>
</dbReference>
<evidence type="ECO:0000313" key="7">
    <source>
        <dbReference type="EMBL" id="MDN5210851.1"/>
    </source>
</evidence>
<name>A0ABT8L1C5_9BACT</name>
<dbReference type="InterPro" id="IPR014327">
    <property type="entry name" value="RNA_pol_sigma70_bacteroid"/>
</dbReference>
<dbReference type="InterPro" id="IPR039425">
    <property type="entry name" value="RNA_pol_sigma-70-like"/>
</dbReference>
<dbReference type="InterPro" id="IPR013324">
    <property type="entry name" value="RNA_pol_sigma_r3/r4-like"/>
</dbReference>
<evidence type="ECO:0000256" key="3">
    <source>
        <dbReference type="ARBA" id="ARBA00023082"/>
    </source>
</evidence>
<accession>A0ABT8L1C5</accession>
<keyword evidence="2" id="KW-0805">Transcription regulation</keyword>
<comment type="caution">
    <text evidence="7">The sequence shown here is derived from an EMBL/GenBank/DDBJ whole genome shotgun (WGS) entry which is preliminary data.</text>
</comment>
<dbReference type="SUPFAM" id="SSF88659">
    <property type="entry name" value="Sigma3 and sigma4 domains of RNA polymerase sigma factors"/>
    <property type="match status" value="1"/>
</dbReference>
<keyword evidence="4" id="KW-0804">Transcription</keyword>
<evidence type="ECO:0000259" key="5">
    <source>
        <dbReference type="Pfam" id="PF04542"/>
    </source>
</evidence>